<dbReference type="SUPFAM" id="SSF56672">
    <property type="entry name" value="DNA/RNA polymerases"/>
    <property type="match status" value="1"/>
</dbReference>
<dbReference type="InterPro" id="IPR057670">
    <property type="entry name" value="SH3_retrovirus"/>
</dbReference>
<dbReference type="Pfam" id="PF07727">
    <property type="entry name" value="RVT_2"/>
    <property type="match status" value="1"/>
</dbReference>
<dbReference type="GO" id="GO:0016787">
    <property type="term" value="F:hydrolase activity"/>
    <property type="evidence" value="ECO:0007669"/>
    <property type="project" value="UniProtKB-KW"/>
</dbReference>
<dbReference type="CDD" id="cd09272">
    <property type="entry name" value="RNase_HI_RT_Ty1"/>
    <property type="match status" value="1"/>
</dbReference>
<dbReference type="InterPro" id="IPR025724">
    <property type="entry name" value="GAG-pre-integrase_dom"/>
</dbReference>
<dbReference type="InterPro" id="IPR039537">
    <property type="entry name" value="Retrotran_Ty1/copia-like"/>
</dbReference>
<proteinExistence type="predicted"/>
<dbReference type="InterPro" id="IPR001584">
    <property type="entry name" value="Integrase_cat-core"/>
</dbReference>
<evidence type="ECO:0000313" key="4">
    <source>
        <dbReference type="EMBL" id="PKU78410.1"/>
    </source>
</evidence>
<feature type="domain" description="Integrase catalytic" evidence="3">
    <location>
        <begin position="93"/>
        <end position="259"/>
    </location>
</feature>
<protein>
    <submittedName>
        <fullName evidence="4">Retrovirus-related Pol polyprotein from transposon TNT 1-94</fullName>
    </submittedName>
</protein>
<evidence type="ECO:0000256" key="1">
    <source>
        <dbReference type="ARBA" id="ARBA00022723"/>
    </source>
</evidence>
<reference evidence="4 5" key="1">
    <citation type="journal article" date="2016" name="Sci. Rep.">
        <title>The Dendrobium catenatum Lindl. genome sequence provides insights into polysaccharide synthase, floral development and adaptive evolution.</title>
        <authorList>
            <person name="Zhang G.Q."/>
            <person name="Xu Q."/>
            <person name="Bian C."/>
            <person name="Tsai W.C."/>
            <person name="Yeh C.M."/>
            <person name="Liu K.W."/>
            <person name="Yoshida K."/>
            <person name="Zhang L.S."/>
            <person name="Chang S.B."/>
            <person name="Chen F."/>
            <person name="Shi Y."/>
            <person name="Su Y.Y."/>
            <person name="Zhang Y.Q."/>
            <person name="Chen L.J."/>
            <person name="Yin Y."/>
            <person name="Lin M."/>
            <person name="Huang H."/>
            <person name="Deng H."/>
            <person name="Wang Z.W."/>
            <person name="Zhu S.L."/>
            <person name="Zhao X."/>
            <person name="Deng C."/>
            <person name="Niu S.C."/>
            <person name="Huang J."/>
            <person name="Wang M."/>
            <person name="Liu G.H."/>
            <person name="Yang H.J."/>
            <person name="Xiao X.J."/>
            <person name="Hsiao Y.Y."/>
            <person name="Wu W.L."/>
            <person name="Chen Y.Y."/>
            <person name="Mitsuda N."/>
            <person name="Ohme-Takagi M."/>
            <person name="Luo Y.B."/>
            <person name="Van de Peer Y."/>
            <person name="Liu Z.J."/>
        </authorList>
    </citation>
    <scope>NUCLEOTIDE SEQUENCE [LARGE SCALE GENOMIC DNA]</scope>
    <source>
        <tissue evidence="4">The whole plant</tissue>
    </source>
</reference>
<keyword evidence="5" id="KW-1185">Reference proteome</keyword>
<dbReference type="GO" id="GO:0015074">
    <property type="term" value="P:DNA integration"/>
    <property type="evidence" value="ECO:0007669"/>
    <property type="project" value="InterPro"/>
</dbReference>
<dbReference type="PANTHER" id="PTHR42648:SF26">
    <property type="entry name" value="INTEGRASE CATALYTIC DOMAIN-CONTAINING PROTEIN"/>
    <property type="match status" value="1"/>
</dbReference>
<dbReference type="PANTHER" id="PTHR42648">
    <property type="entry name" value="TRANSPOSASE, PUTATIVE-RELATED"/>
    <property type="match status" value="1"/>
</dbReference>
<evidence type="ECO:0000259" key="3">
    <source>
        <dbReference type="PROSITE" id="PS50994"/>
    </source>
</evidence>
<dbReference type="EMBL" id="KZ502454">
    <property type="protein sequence ID" value="PKU78410.1"/>
    <property type="molecule type" value="Genomic_DNA"/>
</dbReference>
<dbReference type="GO" id="GO:0046872">
    <property type="term" value="F:metal ion binding"/>
    <property type="evidence" value="ECO:0007669"/>
    <property type="project" value="UniProtKB-KW"/>
</dbReference>
<gene>
    <name evidence="4" type="ORF">MA16_Dca019342</name>
</gene>
<accession>A0A2I0WRX0</accession>
<sequence>MKDSQDHRLLLRGRLHNGLYHIHIPPDSSPVALHTVPDNIKLWHDRLGHPNSKLLATLTQTLSLPHTTIRQFLCKSCNVAKSHKLNFNKRSSATTSPFEIIHSDVWGPAPTPSLNGFRYYIIFTDDFSRFSWIYFMNAKQETYSHFKHLCNMLHTQFNSTPKSLQTDGGGEFMSNTFTAYLQDNGIHHKISCPHTPEQNGVAERKHRHVIELTRTLLHASNMPNEFWSDAVATAIHLINRIPNKHTSNISPYQILHSKTPSYSHLRTFGCLCYPWLRPYTDNKLSLRSPDCVFIGYSPTYKGYKCYNLQTHKIHLSRHVVFWEHEFPFKTTGSQPNSPQASNIPPSLLVPTSHTSCILTTPQTGVNQYINTPAATQDISPTLATEAIRTSTTTTIAPAQESRPQHPMQTRSKSGIIKPNPLYSLYSNTGQTSNPVTYNQARHSPHWQEAMKAEFDALQKQHTWTLVPPPPNKPILGCKWTFKTKVLPSGKIERHKARLVALGYNQKYGENYTETFSPVAKMTTIRVLLTVALNRNWPILQLDVSNAFLHGDLPDEVFMRQPQGFIDPLFPNSVCKLNKSLYGLKQAPRQWFQKLTDFLQTKGFRFSRSDPSLLIFTKEQITLFFLIYVDDLLVTGNDQHTIQLLLNDLKAIFALKQLGEISLCLGIQIQKTNNGYFLSQAHYGRKLLHDAGLTDCKLSPTPISTSSTDCPTDSQPFSDPSLYRRLAGSLQYLSITRPDIAFATNKVCQYMQKPSTKDFTALQRILRYIRGTIEYGLPLTTGSLQLRTYTDANWASDHLDRKSTSGFCSFLGSNLISWTVKKQVTVAKSSTEAEYRSLSAATSEVLWLRRVLAELNIEQSAPTPIHCDNILAIALAKNPVFHARTKHIEIDYHFIRQHLNNGAITLQHIPSKDQVADILTKAFTTARFRELRSKLNIQPNA</sequence>
<keyword evidence="2" id="KW-0378">Hydrolase</keyword>
<dbReference type="PROSITE" id="PS50994">
    <property type="entry name" value="INTEGRASE"/>
    <property type="match status" value="1"/>
</dbReference>
<organism evidence="4 5">
    <name type="scientific">Dendrobium catenatum</name>
    <dbReference type="NCBI Taxonomy" id="906689"/>
    <lineage>
        <taxon>Eukaryota</taxon>
        <taxon>Viridiplantae</taxon>
        <taxon>Streptophyta</taxon>
        <taxon>Embryophyta</taxon>
        <taxon>Tracheophyta</taxon>
        <taxon>Spermatophyta</taxon>
        <taxon>Magnoliopsida</taxon>
        <taxon>Liliopsida</taxon>
        <taxon>Asparagales</taxon>
        <taxon>Orchidaceae</taxon>
        <taxon>Epidendroideae</taxon>
        <taxon>Malaxideae</taxon>
        <taxon>Dendrobiinae</taxon>
        <taxon>Dendrobium</taxon>
    </lineage>
</organism>
<evidence type="ECO:0000256" key="2">
    <source>
        <dbReference type="ARBA" id="ARBA00022801"/>
    </source>
</evidence>
<dbReference type="AlphaFoldDB" id="A0A2I0WRX0"/>
<keyword evidence="1" id="KW-0479">Metal-binding</keyword>
<dbReference type="Pfam" id="PF25597">
    <property type="entry name" value="SH3_retrovirus"/>
    <property type="match status" value="1"/>
</dbReference>
<dbReference type="InterPro" id="IPR013103">
    <property type="entry name" value="RVT_2"/>
</dbReference>
<dbReference type="InterPro" id="IPR043502">
    <property type="entry name" value="DNA/RNA_pol_sf"/>
</dbReference>
<dbReference type="Gene3D" id="3.30.420.10">
    <property type="entry name" value="Ribonuclease H-like superfamily/Ribonuclease H"/>
    <property type="match status" value="1"/>
</dbReference>
<dbReference type="InterPro" id="IPR012337">
    <property type="entry name" value="RNaseH-like_sf"/>
</dbReference>
<dbReference type="SUPFAM" id="SSF53098">
    <property type="entry name" value="Ribonuclease H-like"/>
    <property type="match status" value="1"/>
</dbReference>
<evidence type="ECO:0000313" key="5">
    <source>
        <dbReference type="Proteomes" id="UP000233837"/>
    </source>
</evidence>
<dbReference type="GO" id="GO:0003676">
    <property type="term" value="F:nucleic acid binding"/>
    <property type="evidence" value="ECO:0007669"/>
    <property type="project" value="InterPro"/>
</dbReference>
<dbReference type="Pfam" id="PF13976">
    <property type="entry name" value="gag_pre-integrs"/>
    <property type="match status" value="1"/>
</dbReference>
<reference evidence="4 5" key="2">
    <citation type="journal article" date="2017" name="Nature">
        <title>The Apostasia genome and the evolution of orchids.</title>
        <authorList>
            <person name="Zhang G.Q."/>
            <person name="Liu K.W."/>
            <person name="Li Z."/>
            <person name="Lohaus R."/>
            <person name="Hsiao Y.Y."/>
            <person name="Niu S.C."/>
            <person name="Wang J.Y."/>
            <person name="Lin Y.C."/>
            <person name="Xu Q."/>
            <person name="Chen L.J."/>
            <person name="Yoshida K."/>
            <person name="Fujiwara S."/>
            <person name="Wang Z.W."/>
            <person name="Zhang Y.Q."/>
            <person name="Mitsuda N."/>
            <person name="Wang M."/>
            <person name="Liu G.H."/>
            <person name="Pecoraro L."/>
            <person name="Huang H.X."/>
            <person name="Xiao X.J."/>
            <person name="Lin M."/>
            <person name="Wu X.Y."/>
            <person name="Wu W.L."/>
            <person name="Chen Y.Y."/>
            <person name="Chang S.B."/>
            <person name="Sakamoto S."/>
            <person name="Ohme-Takagi M."/>
            <person name="Yagi M."/>
            <person name="Zeng S.J."/>
            <person name="Shen C.Y."/>
            <person name="Yeh C.M."/>
            <person name="Luo Y.B."/>
            <person name="Tsai W.C."/>
            <person name="Van de Peer Y."/>
            <person name="Liu Z.J."/>
        </authorList>
    </citation>
    <scope>NUCLEOTIDE SEQUENCE [LARGE SCALE GENOMIC DNA]</scope>
    <source>
        <tissue evidence="4">The whole plant</tissue>
    </source>
</reference>
<dbReference type="Pfam" id="PF00665">
    <property type="entry name" value="rve"/>
    <property type="match status" value="1"/>
</dbReference>
<dbReference type="Proteomes" id="UP000233837">
    <property type="component" value="Unassembled WGS sequence"/>
</dbReference>
<name>A0A2I0WRX0_9ASPA</name>
<dbReference type="InterPro" id="IPR036397">
    <property type="entry name" value="RNaseH_sf"/>
</dbReference>